<dbReference type="VEuPathDB" id="FungiDB:AeMF1_004780"/>
<organism evidence="2 3">
    <name type="scientific">Aphanomyces euteiches</name>
    <dbReference type="NCBI Taxonomy" id="100861"/>
    <lineage>
        <taxon>Eukaryota</taxon>
        <taxon>Sar</taxon>
        <taxon>Stramenopiles</taxon>
        <taxon>Oomycota</taxon>
        <taxon>Saprolegniomycetes</taxon>
        <taxon>Saprolegniales</taxon>
        <taxon>Verrucalvaceae</taxon>
        <taxon>Aphanomyces</taxon>
    </lineage>
</organism>
<dbReference type="AlphaFoldDB" id="A0A6G0WY18"/>
<protein>
    <submittedName>
        <fullName evidence="2">Uncharacterized protein</fullName>
    </submittedName>
</protein>
<dbReference type="Proteomes" id="UP000481153">
    <property type="component" value="Unassembled WGS sequence"/>
</dbReference>
<evidence type="ECO:0000313" key="2">
    <source>
        <dbReference type="EMBL" id="KAF0732446.1"/>
    </source>
</evidence>
<name>A0A6G0WY18_9STRA</name>
<gene>
    <name evidence="2" type="ORF">Ae201684_010436</name>
</gene>
<feature type="compositionally biased region" description="Polar residues" evidence="1">
    <location>
        <begin position="1"/>
        <end position="11"/>
    </location>
</feature>
<keyword evidence="3" id="KW-1185">Reference proteome</keyword>
<comment type="caution">
    <text evidence="2">The sequence shown here is derived from an EMBL/GenBank/DDBJ whole genome shotgun (WGS) entry which is preliminary data.</text>
</comment>
<sequence length="313" mass="34727">MSNSAPTTSALETHDSPNERDLLPKASWTMLADLCSPIPTDIYVPCMQLHAQLVAAISKPTASLLDVHQRDWIESIIKDLFNATGNCARTASLTLVPSLRALLQFFLKQEQAIWPQHSIKADFMVSSAAVMILLWHITSHVEHILHGNPSTPSVQPLEQVHANMKLRLAFLIDVWPNLVSPFVGDMLKEPASRNATIAGISRGKTGHLNSAATTFSNRLVHELLDPIAHLVKKQTPRPPFLLKLVIDKTVDVTIEHITTTAPGTSSDTLDHIASHIKAWVHETSHELRDLPSLKRLERFTQDWKRQAPVVAKA</sequence>
<dbReference type="EMBL" id="VJMJ01000132">
    <property type="protein sequence ID" value="KAF0732446.1"/>
    <property type="molecule type" value="Genomic_DNA"/>
</dbReference>
<reference evidence="2 3" key="1">
    <citation type="submission" date="2019-07" db="EMBL/GenBank/DDBJ databases">
        <title>Genomics analysis of Aphanomyces spp. identifies a new class of oomycete effector associated with host adaptation.</title>
        <authorList>
            <person name="Gaulin E."/>
        </authorList>
    </citation>
    <scope>NUCLEOTIDE SEQUENCE [LARGE SCALE GENOMIC DNA]</scope>
    <source>
        <strain evidence="2 3">ATCC 201684</strain>
    </source>
</reference>
<feature type="region of interest" description="Disordered" evidence="1">
    <location>
        <begin position="1"/>
        <end position="20"/>
    </location>
</feature>
<evidence type="ECO:0000256" key="1">
    <source>
        <dbReference type="SAM" id="MobiDB-lite"/>
    </source>
</evidence>
<proteinExistence type="predicted"/>
<evidence type="ECO:0000313" key="3">
    <source>
        <dbReference type="Proteomes" id="UP000481153"/>
    </source>
</evidence>
<accession>A0A6G0WY18</accession>